<comment type="caution">
    <text evidence="2">The sequence shown here is derived from an EMBL/GenBank/DDBJ whole genome shotgun (WGS) entry which is preliminary data.</text>
</comment>
<evidence type="ECO:0000313" key="3">
    <source>
        <dbReference type="Proteomes" id="UP000220922"/>
    </source>
</evidence>
<dbReference type="Proteomes" id="UP000220922">
    <property type="component" value="Unassembled WGS sequence"/>
</dbReference>
<dbReference type="SUPFAM" id="SSF52540">
    <property type="entry name" value="P-loop containing nucleoside triphosphate hydrolases"/>
    <property type="match status" value="2"/>
</dbReference>
<dbReference type="OrthoDB" id="9775224at2"/>
<reference evidence="2 3" key="1">
    <citation type="submission" date="2016-05" db="EMBL/GenBank/DDBJ databases">
        <authorList>
            <person name="Lavstsen T."/>
            <person name="Jespersen J.S."/>
        </authorList>
    </citation>
    <scope>NUCLEOTIDE SEQUENCE [LARGE SCALE GENOMIC DNA]</scope>
    <source>
        <strain evidence="2 3">B7-9</strain>
    </source>
</reference>
<dbReference type="PANTHER" id="PTHR34383:SF3">
    <property type="entry name" value="POLYPHOSPHATE:AMP PHOSPHOTRANSFERASE"/>
    <property type="match status" value="1"/>
</dbReference>
<dbReference type="InterPro" id="IPR022488">
    <property type="entry name" value="PPK2-related"/>
</dbReference>
<keyword evidence="3" id="KW-1185">Reference proteome</keyword>
<dbReference type="PANTHER" id="PTHR34383">
    <property type="entry name" value="POLYPHOSPHATE:AMP PHOSPHOTRANSFERASE-RELATED"/>
    <property type="match status" value="1"/>
</dbReference>
<feature type="domain" description="Polyphosphate kinase-2-related" evidence="1">
    <location>
        <begin position="11"/>
        <end position="233"/>
    </location>
</feature>
<name>A0A2H3KNA9_9CHLR</name>
<evidence type="ECO:0000259" key="1">
    <source>
        <dbReference type="Pfam" id="PF03976"/>
    </source>
</evidence>
<dbReference type="RefSeq" id="WP_097655350.1">
    <property type="nucleotide sequence ID" value="NZ_LYXE01000188.1"/>
</dbReference>
<dbReference type="EMBL" id="LYXE01000188">
    <property type="protein sequence ID" value="PDV96626.1"/>
    <property type="molecule type" value="Genomic_DNA"/>
</dbReference>
<organism evidence="2 3">
    <name type="scientific">Candidatus Chloroploca asiatica</name>
    <dbReference type="NCBI Taxonomy" id="1506545"/>
    <lineage>
        <taxon>Bacteria</taxon>
        <taxon>Bacillati</taxon>
        <taxon>Chloroflexota</taxon>
        <taxon>Chloroflexia</taxon>
        <taxon>Chloroflexales</taxon>
        <taxon>Chloroflexineae</taxon>
        <taxon>Oscillochloridaceae</taxon>
        <taxon>Candidatus Chloroploca</taxon>
    </lineage>
</organism>
<accession>A0A2H3KNA9</accession>
<gene>
    <name evidence="2" type="ORF">A9Q02_06650</name>
</gene>
<dbReference type="InterPro" id="IPR027417">
    <property type="entry name" value="P-loop_NTPase"/>
</dbReference>
<dbReference type="AlphaFoldDB" id="A0A2H3KNA9"/>
<dbReference type="Pfam" id="PF03976">
    <property type="entry name" value="PPK2"/>
    <property type="match status" value="2"/>
</dbReference>
<protein>
    <recommendedName>
        <fullName evidence="1">Polyphosphate kinase-2-related domain-containing protein</fullName>
    </recommendedName>
</protein>
<proteinExistence type="predicted"/>
<evidence type="ECO:0000313" key="2">
    <source>
        <dbReference type="EMBL" id="PDV96626.1"/>
    </source>
</evidence>
<sequence>MLDQIDLSVALDKAEYRAQISQLQLRLYALQQAMLEARVPVIVVFEGWAGTAKARTIGVMVRRLDPRGLRVHSITPPRTSEMQYPWLYRFWQKIPSYGRMAIFDRSWYREMLAERTASDADPQRWRVRCENAAAFERHLSNDGTVILKLWLHISEREQAHRFKSILKDPLTAHQVTGEDRRQHRHYHAYADAVEDMIARTSTSYAPWHVIPATNKYYARVAVMQAVIAGIEDRLGRKATPVADDVRDAGLDDASAAFRRQRRSMPNGLTSPLPQPPVVPSAIPFEPMRTEVAHILRRVDLTLTLDEKSYGKQVKQLQAQLYRIGLQLYHKRRPAVLVFEGWDAAGKGGTIQRLTAEIDPRSYVVHTIAAPEGEDKIHHYLYRFWRRLPPRGQFAIFDRSWYGRVLVERVEGFARPDEWSRAYAEINEFERQLIDFGAVVCKFWLHFSPEEQLRRFEARKTVPYKAWKLTDEDWRNRDKWPLYEEAVDEMLLRTSTPAAPWTVVEAEDKRFARIKVLRTVVQRFEAELGKVEL</sequence>
<feature type="domain" description="Polyphosphate kinase-2-related" evidence="1">
    <location>
        <begin position="304"/>
        <end position="526"/>
    </location>
</feature>
<dbReference type="Gene3D" id="3.40.50.300">
    <property type="entry name" value="P-loop containing nucleotide triphosphate hydrolases"/>
    <property type="match status" value="2"/>
</dbReference>